<dbReference type="Proteomes" id="UP000483820">
    <property type="component" value="Chromosome V"/>
</dbReference>
<dbReference type="RefSeq" id="XP_003116216.2">
    <property type="nucleotide sequence ID" value="XM_003116168.2"/>
</dbReference>
<feature type="compositionally biased region" description="Basic and acidic residues" evidence="1">
    <location>
        <begin position="110"/>
        <end position="130"/>
    </location>
</feature>
<evidence type="ECO:0000256" key="1">
    <source>
        <dbReference type="SAM" id="MobiDB-lite"/>
    </source>
</evidence>
<dbReference type="AlphaFoldDB" id="A0A6A5GEW7"/>
<feature type="transmembrane region" description="Helical" evidence="2">
    <location>
        <begin position="77"/>
        <end position="102"/>
    </location>
</feature>
<feature type="chain" id="PRO_5025396059" evidence="3">
    <location>
        <begin position="20"/>
        <end position="160"/>
    </location>
</feature>
<dbReference type="KEGG" id="crq:GCK72_019840"/>
<accession>A0A6A5GEW7</accession>
<reference evidence="4 5" key="1">
    <citation type="submission" date="2019-12" db="EMBL/GenBank/DDBJ databases">
        <title>Chromosome-level assembly of the Caenorhabditis remanei genome.</title>
        <authorList>
            <person name="Teterina A.A."/>
            <person name="Willis J.H."/>
            <person name="Phillips P.C."/>
        </authorList>
    </citation>
    <scope>NUCLEOTIDE SEQUENCE [LARGE SCALE GENOMIC DNA]</scope>
    <source>
        <strain evidence="4 5">PX506</strain>
        <tissue evidence="4">Whole organism</tissue>
    </source>
</reference>
<organism evidence="4 5">
    <name type="scientific">Caenorhabditis remanei</name>
    <name type="common">Caenorhabditis vulgaris</name>
    <dbReference type="NCBI Taxonomy" id="31234"/>
    <lineage>
        <taxon>Eukaryota</taxon>
        <taxon>Metazoa</taxon>
        <taxon>Ecdysozoa</taxon>
        <taxon>Nematoda</taxon>
        <taxon>Chromadorea</taxon>
        <taxon>Rhabditida</taxon>
        <taxon>Rhabditina</taxon>
        <taxon>Rhabditomorpha</taxon>
        <taxon>Rhabditoidea</taxon>
        <taxon>Rhabditidae</taxon>
        <taxon>Peloderinae</taxon>
        <taxon>Caenorhabditis</taxon>
    </lineage>
</organism>
<keyword evidence="2" id="KW-1133">Transmembrane helix</keyword>
<keyword evidence="2" id="KW-0472">Membrane</keyword>
<evidence type="ECO:0000256" key="3">
    <source>
        <dbReference type="SAM" id="SignalP"/>
    </source>
</evidence>
<dbReference type="CTD" id="9820276"/>
<comment type="caution">
    <text evidence="4">The sequence shown here is derived from an EMBL/GenBank/DDBJ whole genome shotgun (WGS) entry which is preliminary data.</text>
</comment>
<keyword evidence="3" id="KW-0732">Signal</keyword>
<keyword evidence="2" id="KW-0812">Transmembrane</keyword>
<protein>
    <submittedName>
        <fullName evidence="4">Uncharacterized protein</fullName>
    </submittedName>
</protein>
<feature type="region of interest" description="Disordered" evidence="1">
    <location>
        <begin position="110"/>
        <end position="160"/>
    </location>
</feature>
<evidence type="ECO:0000313" key="5">
    <source>
        <dbReference type="Proteomes" id="UP000483820"/>
    </source>
</evidence>
<evidence type="ECO:0000313" key="4">
    <source>
        <dbReference type="EMBL" id="KAF1753284.1"/>
    </source>
</evidence>
<dbReference type="EMBL" id="WUAV01000005">
    <property type="protein sequence ID" value="KAF1753284.1"/>
    <property type="molecule type" value="Genomic_DNA"/>
</dbReference>
<gene>
    <name evidence="4" type="ORF">GCK72_019840</name>
</gene>
<dbReference type="GeneID" id="9820276"/>
<sequence length="160" mass="17303">MAFLAFAPAIMNTVGGLLGGLVGQPPPTPPPLPAPPPPAPPQIVYVTNPAKEVVEKVFITQAPYPPATRAPETLTTYGIIGIIFILVVCMISMAGGIGFYMWQSSKMEAEKRANESRDRDRDFYEMEAARGRGGRRGGRRSRSTMSTGGTSGTKTRKHRR</sequence>
<feature type="signal peptide" evidence="3">
    <location>
        <begin position="1"/>
        <end position="19"/>
    </location>
</feature>
<evidence type="ECO:0000256" key="2">
    <source>
        <dbReference type="SAM" id="Phobius"/>
    </source>
</evidence>
<feature type="compositionally biased region" description="Basic residues" evidence="1">
    <location>
        <begin position="132"/>
        <end position="142"/>
    </location>
</feature>
<proteinExistence type="predicted"/>
<name>A0A6A5GEW7_CAERE</name>